<dbReference type="PANTHER" id="PTHR11777:SF9">
    <property type="entry name" value="ALANINE--TRNA LIGASE, CYTOPLASMIC"/>
    <property type="match status" value="1"/>
</dbReference>
<evidence type="ECO:0000313" key="2">
    <source>
        <dbReference type="EMBL" id="JAS69935.1"/>
    </source>
</evidence>
<evidence type="ECO:0000259" key="1">
    <source>
        <dbReference type="Pfam" id="PF01411"/>
    </source>
</evidence>
<name>A0A1B6H5F5_9HEMI</name>
<dbReference type="InterPro" id="IPR018162">
    <property type="entry name" value="Ala-tRNA-ligase_IIc_anticod-bd"/>
</dbReference>
<dbReference type="InterPro" id="IPR050058">
    <property type="entry name" value="Ala-tRNA_ligase"/>
</dbReference>
<dbReference type="GO" id="GO:0006419">
    <property type="term" value="P:alanyl-tRNA aminoacylation"/>
    <property type="evidence" value="ECO:0007669"/>
    <property type="project" value="InterPro"/>
</dbReference>
<sequence>CGRLSAADVFLLYDTYGFPRDLTELMAREKGVPISLEGFEELRTRAQEASRTARTAITVRFEGEKTRDEYKYSENGIVANLLSVVRDNEEIPLEAAGDCGG</sequence>
<dbReference type="PANTHER" id="PTHR11777">
    <property type="entry name" value="ALANYL-TRNA SYNTHETASE"/>
    <property type="match status" value="1"/>
</dbReference>
<feature type="non-terminal residue" evidence="2">
    <location>
        <position position="101"/>
    </location>
</feature>
<dbReference type="Pfam" id="PF01411">
    <property type="entry name" value="tRNA-synt_2c"/>
    <property type="match status" value="1"/>
</dbReference>
<dbReference type="EMBL" id="GECU01037771">
    <property type="protein sequence ID" value="JAS69935.1"/>
    <property type="molecule type" value="Transcribed_RNA"/>
</dbReference>
<accession>A0A1B6H5F5</accession>
<protein>
    <recommendedName>
        <fullName evidence="1">Alanyl-tRNA synthetase class IIc N-terminal domain-containing protein</fullName>
    </recommendedName>
</protein>
<dbReference type="InterPro" id="IPR018164">
    <property type="entry name" value="Ala-tRNA-synth_IIc_N"/>
</dbReference>
<dbReference type="AlphaFoldDB" id="A0A1B6H5F5"/>
<feature type="domain" description="Alanyl-tRNA synthetase class IIc N-terminal" evidence="1">
    <location>
        <begin position="4"/>
        <end position="90"/>
    </location>
</feature>
<dbReference type="SUPFAM" id="SSF101353">
    <property type="entry name" value="Putative anticodon-binding domain of alanyl-tRNA synthetase (AlaRS)"/>
    <property type="match status" value="1"/>
</dbReference>
<dbReference type="GO" id="GO:0005524">
    <property type="term" value="F:ATP binding"/>
    <property type="evidence" value="ECO:0007669"/>
    <property type="project" value="InterPro"/>
</dbReference>
<feature type="non-terminal residue" evidence="2">
    <location>
        <position position="1"/>
    </location>
</feature>
<reference evidence="2" key="1">
    <citation type="submission" date="2015-11" db="EMBL/GenBank/DDBJ databases">
        <title>De novo transcriptome assembly of four potential Pierce s Disease insect vectors from Arizona vineyards.</title>
        <authorList>
            <person name="Tassone E.E."/>
        </authorList>
    </citation>
    <scope>NUCLEOTIDE SEQUENCE</scope>
</reference>
<dbReference type="GO" id="GO:0004813">
    <property type="term" value="F:alanine-tRNA ligase activity"/>
    <property type="evidence" value="ECO:0007669"/>
    <property type="project" value="InterPro"/>
</dbReference>
<proteinExistence type="predicted"/>
<dbReference type="GO" id="GO:0005739">
    <property type="term" value="C:mitochondrion"/>
    <property type="evidence" value="ECO:0007669"/>
    <property type="project" value="TreeGrafter"/>
</dbReference>
<gene>
    <name evidence="2" type="ORF">g.58545</name>
</gene>
<dbReference type="GO" id="GO:0002161">
    <property type="term" value="F:aminoacyl-tRNA deacylase activity"/>
    <property type="evidence" value="ECO:0007669"/>
    <property type="project" value="TreeGrafter"/>
</dbReference>
<organism evidence="2">
    <name type="scientific">Homalodisca liturata</name>
    <dbReference type="NCBI Taxonomy" id="320908"/>
    <lineage>
        <taxon>Eukaryota</taxon>
        <taxon>Metazoa</taxon>
        <taxon>Ecdysozoa</taxon>
        <taxon>Arthropoda</taxon>
        <taxon>Hexapoda</taxon>
        <taxon>Insecta</taxon>
        <taxon>Pterygota</taxon>
        <taxon>Neoptera</taxon>
        <taxon>Paraneoptera</taxon>
        <taxon>Hemiptera</taxon>
        <taxon>Auchenorrhyncha</taxon>
        <taxon>Membracoidea</taxon>
        <taxon>Cicadellidae</taxon>
        <taxon>Cicadellinae</taxon>
        <taxon>Proconiini</taxon>
        <taxon>Homalodisca</taxon>
    </lineage>
</organism>